<protein>
    <submittedName>
        <fullName evidence="1">Uncharacterized protein</fullName>
    </submittedName>
</protein>
<keyword evidence="2" id="KW-1185">Reference proteome</keyword>
<reference evidence="2" key="1">
    <citation type="journal article" date="2017" name="Cell">
        <title>Insights into land plant evolution garnered from the Marchantia polymorpha genome.</title>
        <authorList>
            <person name="Bowman J.L."/>
            <person name="Kohchi T."/>
            <person name="Yamato K.T."/>
            <person name="Jenkins J."/>
            <person name="Shu S."/>
            <person name="Ishizaki K."/>
            <person name="Yamaoka S."/>
            <person name="Nishihama R."/>
            <person name="Nakamura Y."/>
            <person name="Berger F."/>
            <person name="Adam C."/>
            <person name="Aki S.S."/>
            <person name="Althoff F."/>
            <person name="Araki T."/>
            <person name="Arteaga-Vazquez M.A."/>
            <person name="Balasubrmanian S."/>
            <person name="Barry K."/>
            <person name="Bauer D."/>
            <person name="Boehm C.R."/>
            <person name="Briginshaw L."/>
            <person name="Caballero-Perez J."/>
            <person name="Catarino B."/>
            <person name="Chen F."/>
            <person name="Chiyoda S."/>
            <person name="Chovatia M."/>
            <person name="Davies K.M."/>
            <person name="Delmans M."/>
            <person name="Demura T."/>
            <person name="Dierschke T."/>
            <person name="Dolan L."/>
            <person name="Dorantes-Acosta A.E."/>
            <person name="Eklund D.M."/>
            <person name="Florent S.N."/>
            <person name="Flores-Sandoval E."/>
            <person name="Fujiyama A."/>
            <person name="Fukuzawa H."/>
            <person name="Galik B."/>
            <person name="Grimanelli D."/>
            <person name="Grimwood J."/>
            <person name="Grossniklaus U."/>
            <person name="Hamada T."/>
            <person name="Haseloff J."/>
            <person name="Hetherington A.J."/>
            <person name="Higo A."/>
            <person name="Hirakawa Y."/>
            <person name="Hundley H.N."/>
            <person name="Ikeda Y."/>
            <person name="Inoue K."/>
            <person name="Inoue S.I."/>
            <person name="Ishida S."/>
            <person name="Jia Q."/>
            <person name="Kakita M."/>
            <person name="Kanazawa T."/>
            <person name="Kawai Y."/>
            <person name="Kawashima T."/>
            <person name="Kennedy M."/>
            <person name="Kinose K."/>
            <person name="Kinoshita T."/>
            <person name="Kohara Y."/>
            <person name="Koide E."/>
            <person name="Komatsu K."/>
            <person name="Kopischke S."/>
            <person name="Kubo M."/>
            <person name="Kyozuka J."/>
            <person name="Lagercrantz U."/>
            <person name="Lin S.S."/>
            <person name="Lindquist E."/>
            <person name="Lipzen A.M."/>
            <person name="Lu C.W."/>
            <person name="De Luna E."/>
            <person name="Martienssen R.A."/>
            <person name="Minamino N."/>
            <person name="Mizutani M."/>
            <person name="Mizutani M."/>
            <person name="Mochizuki N."/>
            <person name="Monte I."/>
            <person name="Mosher R."/>
            <person name="Nagasaki H."/>
            <person name="Nakagami H."/>
            <person name="Naramoto S."/>
            <person name="Nishitani K."/>
            <person name="Ohtani M."/>
            <person name="Okamoto T."/>
            <person name="Okumura M."/>
            <person name="Phillips J."/>
            <person name="Pollak B."/>
            <person name="Reinders A."/>
            <person name="Rovekamp M."/>
            <person name="Sano R."/>
            <person name="Sawa S."/>
            <person name="Schmid M.W."/>
            <person name="Shirakawa M."/>
            <person name="Solano R."/>
            <person name="Spunde A."/>
            <person name="Suetsugu N."/>
            <person name="Sugano S."/>
            <person name="Sugiyama A."/>
            <person name="Sun R."/>
            <person name="Suzuki Y."/>
            <person name="Takenaka M."/>
            <person name="Takezawa D."/>
            <person name="Tomogane H."/>
            <person name="Tsuzuki M."/>
            <person name="Ueda T."/>
            <person name="Umeda M."/>
            <person name="Ward J.M."/>
            <person name="Watanabe Y."/>
            <person name="Yazaki K."/>
            <person name="Yokoyama R."/>
            <person name="Yoshitake Y."/>
            <person name="Yotsui I."/>
            <person name="Zachgo S."/>
            <person name="Schmutz J."/>
        </authorList>
    </citation>
    <scope>NUCLEOTIDE SEQUENCE [LARGE SCALE GENOMIC DNA]</scope>
    <source>
        <strain evidence="2">Tak-1</strain>
    </source>
</reference>
<gene>
    <name evidence="1" type="ORF">MARPO_0038s0077</name>
</gene>
<organism evidence="1 2">
    <name type="scientific">Marchantia polymorpha</name>
    <name type="common">Common liverwort</name>
    <name type="synonym">Marchantia aquatica</name>
    <dbReference type="NCBI Taxonomy" id="3197"/>
    <lineage>
        <taxon>Eukaryota</taxon>
        <taxon>Viridiplantae</taxon>
        <taxon>Streptophyta</taxon>
        <taxon>Embryophyta</taxon>
        <taxon>Marchantiophyta</taxon>
        <taxon>Marchantiopsida</taxon>
        <taxon>Marchantiidae</taxon>
        <taxon>Marchantiales</taxon>
        <taxon>Marchantiaceae</taxon>
        <taxon>Marchantia</taxon>
    </lineage>
</organism>
<dbReference type="Proteomes" id="UP000244005">
    <property type="component" value="Unassembled WGS sequence"/>
</dbReference>
<accession>A0A2R6X3U1</accession>
<name>A0A2R6X3U1_MARPO</name>
<dbReference type="EMBL" id="KZ772710">
    <property type="protein sequence ID" value="PTQ40752.1"/>
    <property type="molecule type" value="Genomic_DNA"/>
</dbReference>
<evidence type="ECO:0000313" key="1">
    <source>
        <dbReference type="EMBL" id="PTQ40752.1"/>
    </source>
</evidence>
<dbReference type="AlphaFoldDB" id="A0A2R6X3U1"/>
<dbReference type="Gramene" id="Mp6g18670.1">
    <property type="protein sequence ID" value="Mp6g18670.1.cds1"/>
    <property type="gene ID" value="Mp6g18670"/>
</dbReference>
<proteinExistence type="predicted"/>
<sequence length="158" mass="17169">MRYSSAARSVQEERIAQQAQEHRLLCSGSICLHSPRDVSTELYPHDLLVPAHSLAAAGLGLRTVVKISLARSSVSTCVDNRQRICRMPEAEDPAPTSSSCERSESVSKCGVHMERWAFGGVKIESFAGHVMAHAGKTCDFSLAMVVMFGVSLGDRRAH</sequence>
<evidence type="ECO:0000313" key="2">
    <source>
        <dbReference type="Proteomes" id="UP000244005"/>
    </source>
</evidence>